<dbReference type="GO" id="GO:0004557">
    <property type="term" value="F:alpha-galactosidase activity"/>
    <property type="evidence" value="ECO:0007669"/>
    <property type="project" value="UniProtKB-EC"/>
</dbReference>
<dbReference type="PRINTS" id="PR00743">
    <property type="entry name" value="GLHYDRLASE36"/>
</dbReference>
<dbReference type="EMBL" id="NMWU01000004">
    <property type="protein sequence ID" value="PLS31902.1"/>
    <property type="molecule type" value="Genomic_DNA"/>
</dbReference>
<evidence type="ECO:0000259" key="5">
    <source>
        <dbReference type="Pfam" id="PF16875"/>
    </source>
</evidence>
<evidence type="ECO:0000313" key="6">
    <source>
        <dbReference type="EMBL" id="PLS31902.1"/>
    </source>
</evidence>
<evidence type="ECO:0000256" key="1">
    <source>
        <dbReference type="ARBA" id="ARBA00001255"/>
    </source>
</evidence>
<dbReference type="InterPro" id="IPR050985">
    <property type="entry name" value="Alpha-glycosidase_related"/>
</dbReference>
<keyword evidence="7" id="KW-1185">Reference proteome</keyword>
<organism evidence="6 7">
    <name type="scientific">Bifidobacterium margollesii</name>
    <dbReference type="NCBI Taxonomy" id="2020964"/>
    <lineage>
        <taxon>Bacteria</taxon>
        <taxon>Bacillati</taxon>
        <taxon>Actinomycetota</taxon>
        <taxon>Actinomycetes</taxon>
        <taxon>Bifidobacteriales</taxon>
        <taxon>Bifidobacteriaceae</taxon>
        <taxon>Bifidobacterium</taxon>
    </lineage>
</organism>
<dbReference type="Proteomes" id="UP000235050">
    <property type="component" value="Unassembled WGS sequence"/>
</dbReference>
<dbReference type="InterPro" id="IPR038417">
    <property type="entry name" value="Alpga-gal_N_sf"/>
</dbReference>
<proteinExistence type="predicted"/>
<dbReference type="AlphaFoldDB" id="A0A2N5JCG6"/>
<comment type="caution">
    <text evidence="6">The sequence shown here is derived from an EMBL/GenBank/DDBJ whole genome shotgun (WGS) entry which is preliminary data.</text>
</comment>
<gene>
    <name evidence="6" type="ORF">Uis1B_0280</name>
</gene>
<accession>A0A2N5JCG6</accession>
<dbReference type="CDD" id="cd14791">
    <property type="entry name" value="GH36"/>
    <property type="match status" value="1"/>
</dbReference>
<dbReference type="Pfam" id="PF16875">
    <property type="entry name" value="Glyco_hydro_36N"/>
    <property type="match status" value="1"/>
</dbReference>
<dbReference type="EC" id="3.2.1.22" evidence="2"/>
<keyword evidence="3" id="KW-0378">Hydrolase</keyword>
<dbReference type="Pfam" id="PF02065">
    <property type="entry name" value="Melibiase"/>
    <property type="match status" value="1"/>
</dbReference>
<comment type="catalytic activity">
    <reaction evidence="1">
        <text>Hydrolysis of terminal, non-reducing alpha-D-galactose residues in alpha-D-galactosides, including galactose oligosaccharides, galactomannans and galactolipids.</text>
        <dbReference type="EC" id="3.2.1.22"/>
    </reaction>
</comment>
<dbReference type="Gene3D" id="2.70.98.60">
    <property type="entry name" value="alpha-galactosidase from lactobacil brevis"/>
    <property type="match status" value="1"/>
</dbReference>
<dbReference type="PANTHER" id="PTHR43053:SF3">
    <property type="entry name" value="ALPHA-GALACTOSIDASE C-RELATED"/>
    <property type="match status" value="1"/>
</dbReference>
<dbReference type="RefSeq" id="WP_101614846.1">
    <property type="nucleotide sequence ID" value="NZ_NMWU01000004.1"/>
</dbReference>
<name>A0A2N5JCG6_9BIFI</name>
<reference evidence="6 7" key="1">
    <citation type="submission" date="2017-07" db="EMBL/GenBank/DDBJ databases">
        <title>Bifidobacterium novel species.</title>
        <authorList>
            <person name="Lugli G.A."/>
            <person name="Milani C."/>
            <person name="Duranti S."/>
            <person name="Mangifesta M."/>
        </authorList>
    </citation>
    <scope>NUCLEOTIDE SEQUENCE [LARGE SCALE GENOMIC DNA]</scope>
    <source>
        <strain evidence="7">Uis1B</strain>
    </source>
</reference>
<sequence>MSTTNQRFTWGNDRIALDIVYGDDIPPYIESVRPAGVPAEPTAFTQPQSIVQISANGAMQGNFGSRYSEMIVGNDLRYASHDETAGDGKRTLSITMRSERYGLRAVATFVVYDGVAAVTGSVNIVNEGDRPLRLTSVSSMSTYVRLGGDDGRWDVVTGISDWTSENRWRRERLRDYDLVSVLDIHRRNKARAEAAARAAAASGEKVDSRSSSVTSFGNTLTRSSVSSRSTAHDLPQAALVDPVSGRAMIWQVESNGPWLWQLGERMDGFYLVLSGPTDVEHHWHVDLPAGGSFATITGTIAVSERELDGALAELTAYRRHTVRRHVDHEDLPVVFNDYMNTFMGNPTTAKELPLIEEAAKIGVEYYCIDCGWYDEHGDWWPSVGEWKESRTRFPGGLAEVIDHIRDNGMKPGIWLEPEVIGVGSPYVSRLPEDAFLHTGGYRLETHLRYLLDLRHPAVRRHLDETVDHLVDDLGVRYFKLDYNVNTGAGTDIDAPSRGEGQLEIDRAYLSWLDGVEGRHPEVTIETCSSGAMRADWETLKRAQLQSTSDQQDYRLYANISASSPMSMLPEQCGNWAYPNADMTIDEIRYTMINGMVGRPYVSGYLTRMSEGQRAEIASALNVYKSIRSDISKAVPFWPAGLPGWRDDAVILGLRASAARGYLAVWLRPEGGADDGAGADSGTGAVAAPMSLNLTGADADFSSTKVLYGGDGEIRWDRASHTLTVPSAAAPVAYLLELTYE</sequence>
<dbReference type="SUPFAM" id="SSF51445">
    <property type="entry name" value="(Trans)glycosidases"/>
    <property type="match status" value="1"/>
</dbReference>
<dbReference type="InterPro" id="IPR013785">
    <property type="entry name" value="Aldolase_TIM"/>
</dbReference>
<dbReference type="GO" id="GO:0016052">
    <property type="term" value="P:carbohydrate catabolic process"/>
    <property type="evidence" value="ECO:0007669"/>
    <property type="project" value="InterPro"/>
</dbReference>
<dbReference type="Gene3D" id="3.20.20.70">
    <property type="entry name" value="Aldolase class I"/>
    <property type="match status" value="1"/>
</dbReference>
<feature type="domain" description="Glycosyl hydrolase family 36 N-terminal" evidence="5">
    <location>
        <begin position="75"/>
        <end position="173"/>
    </location>
</feature>
<evidence type="ECO:0000256" key="2">
    <source>
        <dbReference type="ARBA" id="ARBA00012755"/>
    </source>
</evidence>
<evidence type="ECO:0000256" key="3">
    <source>
        <dbReference type="ARBA" id="ARBA00022801"/>
    </source>
</evidence>
<dbReference type="OrthoDB" id="9758822at2"/>
<dbReference type="PANTHER" id="PTHR43053">
    <property type="entry name" value="GLYCOSIDASE FAMILY 31"/>
    <property type="match status" value="1"/>
</dbReference>
<keyword evidence="4" id="KW-0326">Glycosidase</keyword>
<evidence type="ECO:0000256" key="4">
    <source>
        <dbReference type="ARBA" id="ARBA00023295"/>
    </source>
</evidence>
<dbReference type="InterPro" id="IPR031704">
    <property type="entry name" value="Glyco_hydro_36_N"/>
</dbReference>
<dbReference type="InterPro" id="IPR017853">
    <property type="entry name" value="GH"/>
</dbReference>
<protein>
    <recommendedName>
        <fullName evidence="2">alpha-galactosidase</fullName>
        <ecNumber evidence="2">3.2.1.22</ecNumber>
    </recommendedName>
</protein>
<dbReference type="InterPro" id="IPR002252">
    <property type="entry name" value="Glyco_hydro_36"/>
</dbReference>
<evidence type="ECO:0000313" key="7">
    <source>
        <dbReference type="Proteomes" id="UP000235050"/>
    </source>
</evidence>